<dbReference type="PANTHER" id="PTHR30040">
    <property type="entry name" value="THIAMINE BIOSYNTHESIS LIPOPROTEIN APBE"/>
    <property type="match status" value="1"/>
</dbReference>
<dbReference type="GO" id="GO:0016740">
    <property type="term" value="F:transferase activity"/>
    <property type="evidence" value="ECO:0007669"/>
    <property type="project" value="UniProtKB-KW"/>
</dbReference>
<keyword evidence="7" id="KW-0274">FAD</keyword>
<keyword evidence="5 12" id="KW-0808">Transferase</keyword>
<dbReference type="SUPFAM" id="SSF143631">
    <property type="entry name" value="ApbE-like"/>
    <property type="match status" value="1"/>
</dbReference>
<evidence type="ECO:0000256" key="11">
    <source>
        <dbReference type="SAM" id="MobiDB-lite"/>
    </source>
</evidence>
<keyword evidence="6" id="KW-0479">Metal-binding</keyword>
<feature type="region of interest" description="Disordered" evidence="11">
    <location>
        <begin position="318"/>
        <end position="355"/>
    </location>
</feature>
<evidence type="ECO:0000256" key="5">
    <source>
        <dbReference type="ARBA" id="ARBA00022679"/>
    </source>
</evidence>
<proteinExistence type="predicted"/>
<comment type="catalytic activity">
    <reaction evidence="10">
        <text>L-threonyl-[protein] + FAD = FMN-L-threonyl-[protein] + AMP + H(+)</text>
        <dbReference type="Rhea" id="RHEA:36847"/>
        <dbReference type="Rhea" id="RHEA-COMP:11060"/>
        <dbReference type="Rhea" id="RHEA-COMP:11061"/>
        <dbReference type="ChEBI" id="CHEBI:15378"/>
        <dbReference type="ChEBI" id="CHEBI:30013"/>
        <dbReference type="ChEBI" id="CHEBI:57692"/>
        <dbReference type="ChEBI" id="CHEBI:74257"/>
        <dbReference type="ChEBI" id="CHEBI:456215"/>
        <dbReference type="EC" id="2.7.1.180"/>
    </reaction>
</comment>
<accession>A0A418Q5J7</accession>
<dbReference type="Gene3D" id="3.10.520.10">
    <property type="entry name" value="ApbE-like domains"/>
    <property type="match status" value="1"/>
</dbReference>
<keyword evidence="8" id="KW-0460">Magnesium</keyword>
<dbReference type="InterPro" id="IPR024932">
    <property type="entry name" value="ApbE"/>
</dbReference>
<evidence type="ECO:0000256" key="8">
    <source>
        <dbReference type="ARBA" id="ARBA00022842"/>
    </source>
</evidence>
<dbReference type="InterPro" id="IPR003374">
    <property type="entry name" value="ApbE-like_sf"/>
</dbReference>
<evidence type="ECO:0000256" key="2">
    <source>
        <dbReference type="ARBA" id="ARBA00011955"/>
    </source>
</evidence>
<dbReference type="STRING" id="1451189.CFAL_01295"/>
<evidence type="ECO:0000256" key="9">
    <source>
        <dbReference type="ARBA" id="ARBA00031306"/>
    </source>
</evidence>
<dbReference type="AlphaFoldDB" id="A0A418Q5J7"/>
<keyword evidence="4" id="KW-0285">Flavoprotein</keyword>
<evidence type="ECO:0000313" key="13">
    <source>
        <dbReference type="Proteomes" id="UP000285278"/>
    </source>
</evidence>
<dbReference type="GO" id="GO:0046872">
    <property type="term" value="F:metal ion binding"/>
    <property type="evidence" value="ECO:0007669"/>
    <property type="project" value="UniProtKB-KW"/>
</dbReference>
<keyword evidence="13" id="KW-1185">Reference proteome</keyword>
<reference evidence="12 13" key="1">
    <citation type="submission" date="2018-09" db="EMBL/GenBank/DDBJ databases">
        <title>Optimization and identification of Corynebacterium falsenii FN1-14 from fish paste.</title>
        <authorList>
            <person name="Daroonpunt R."/>
            <person name="Tanasupawat S."/>
        </authorList>
    </citation>
    <scope>NUCLEOTIDE SEQUENCE [LARGE SCALE GENOMIC DNA]</scope>
    <source>
        <strain evidence="12 13">FN1-14</strain>
    </source>
</reference>
<comment type="caution">
    <text evidence="12">The sequence shown here is derived from an EMBL/GenBank/DDBJ whole genome shotgun (WGS) entry which is preliminary data.</text>
</comment>
<dbReference type="EMBL" id="QXJK01000011">
    <property type="protein sequence ID" value="RIX33879.1"/>
    <property type="molecule type" value="Genomic_DNA"/>
</dbReference>
<sequence length="355" mass="37081">MLDNESPRPATSAAPTTDAEPACIRWTQWTCEMDLWVADGRRLADARTIVDQVLRSIDRACNRFDATSELSLLTAMASTGPVRTEVSDVLADLLQLADHARGLTAGLVDANVGRDVVAWGYDGGEVHRDTSAPQNRSSARRGFSIDGNQLDLPQGGVIDLGAVAKPYAADWAAAAAAEQCGCGVLVNLGGDIACAGASPRGGWRILVQDGADEPADSLTIVCGRGERMGVATSSTLHRRWAVNIDGARTTISHLFDPRTGAPASDYWRSVTAIAPTATEANVWTTAVVVQGAKAEGIGALSALPIRLVRSDGRVTRSAMWPRAAEERTESGTADTAGTAGTAGTSGTAETERKAA</sequence>
<evidence type="ECO:0000256" key="6">
    <source>
        <dbReference type="ARBA" id="ARBA00022723"/>
    </source>
</evidence>
<organism evidence="12 13">
    <name type="scientific">Corynebacterium falsenii</name>
    <dbReference type="NCBI Taxonomy" id="108486"/>
    <lineage>
        <taxon>Bacteria</taxon>
        <taxon>Bacillati</taxon>
        <taxon>Actinomycetota</taxon>
        <taxon>Actinomycetes</taxon>
        <taxon>Mycobacteriales</taxon>
        <taxon>Corynebacteriaceae</taxon>
        <taxon>Corynebacterium</taxon>
    </lineage>
</organism>
<name>A0A418Q5J7_9CORY</name>
<dbReference type="PANTHER" id="PTHR30040:SF2">
    <property type="entry name" value="FAD:PROTEIN FMN TRANSFERASE"/>
    <property type="match status" value="1"/>
</dbReference>
<comment type="cofactor">
    <cofactor evidence="1">
        <name>Mg(2+)</name>
        <dbReference type="ChEBI" id="CHEBI:18420"/>
    </cofactor>
</comment>
<evidence type="ECO:0000256" key="7">
    <source>
        <dbReference type="ARBA" id="ARBA00022827"/>
    </source>
</evidence>
<evidence type="ECO:0000313" key="12">
    <source>
        <dbReference type="EMBL" id="RIX33879.1"/>
    </source>
</evidence>
<gene>
    <name evidence="12" type="ORF">D3M95_09305</name>
</gene>
<protein>
    <recommendedName>
        <fullName evidence="3">FAD:protein FMN transferase</fullName>
        <ecNumber evidence="2">2.7.1.180</ecNumber>
    </recommendedName>
    <alternativeName>
        <fullName evidence="9">Flavin transferase</fullName>
    </alternativeName>
</protein>
<evidence type="ECO:0000256" key="10">
    <source>
        <dbReference type="ARBA" id="ARBA00048540"/>
    </source>
</evidence>
<dbReference type="Proteomes" id="UP000285278">
    <property type="component" value="Unassembled WGS sequence"/>
</dbReference>
<dbReference type="OrthoDB" id="9778595at2"/>
<evidence type="ECO:0000256" key="4">
    <source>
        <dbReference type="ARBA" id="ARBA00022630"/>
    </source>
</evidence>
<dbReference type="Pfam" id="PF02424">
    <property type="entry name" value="ApbE"/>
    <property type="match status" value="1"/>
</dbReference>
<evidence type="ECO:0000256" key="1">
    <source>
        <dbReference type="ARBA" id="ARBA00001946"/>
    </source>
</evidence>
<dbReference type="EC" id="2.7.1.180" evidence="2"/>
<dbReference type="RefSeq" id="WP_119665146.1">
    <property type="nucleotide sequence ID" value="NZ_QXJK01000011.1"/>
</dbReference>
<feature type="compositionally biased region" description="Low complexity" evidence="11">
    <location>
        <begin position="330"/>
        <end position="348"/>
    </location>
</feature>
<evidence type="ECO:0000256" key="3">
    <source>
        <dbReference type="ARBA" id="ARBA00016337"/>
    </source>
</evidence>